<dbReference type="Pfam" id="PF13589">
    <property type="entry name" value="HATPase_c_3"/>
    <property type="match status" value="1"/>
</dbReference>
<name>A0ABX2MZD5_9SPHN</name>
<dbReference type="RefSeq" id="WP_176278301.1">
    <property type="nucleotide sequence ID" value="NZ_JABWMH010000001.1"/>
</dbReference>
<evidence type="ECO:0000313" key="2">
    <source>
        <dbReference type="Proteomes" id="UP000652427"/>
    </source>
</evidence>
<dbReference type="Proteomes" id="UP000652427">
    <property type="component" value="Unassembled WGS sequence"/>
</dbReference>
<keyword evidence="2" id="KW-1185">Reference proteome</keyword>
<comment type="caution">
    <text evidence="1">The sequence shown here is derived from an EMBL/GenBank/DDBJ whole genome shotgun (WGS) entry which is preliminary data.</text>
</comment>
<dbReference type="EMBL" id="JABWMH010000001">
    <property type="protein sequence ID" value="NVD26779.1"/>
    <property type="molecule type" value="Genomic_DNA"/>
</dbReference>
<dbReference type="InterPro" id="IPR036890">
    <property type="entry name" value="HATPase_C_sf"/>
</dbReference>
<protein>
    <submittedName>
        <fullName evidence="1">ATP-binding protein</fullName>
    </submittedName>
</protein>
<reference evidence="1 2" key="1">
    <citation type="submission" date="2020-06" db="EMBL/GenBank/DDBJ databases">
        <authorList>
            <person name="Kim S.-J."/>
            <person name="Park S.-J."/>
        </authorList>
    </citation>
    <scope>NUCLEOTIDE SEQUENCE [LARGE SCALE GENOMIC DNA]</scope>
    <source>
        <strain evidence="1 2">SW-151</strain>
    </source>
</reference>
<dbReference type="GO" id="GO:0005524">
    <property type="term" value="F:ATP binding"/>
    <property type="evidence" value="ECO:0007669"/>
    <property type="project" value="UniProtKB-KW"/>
</dbReference>
<gene>
    <name evidence="1" type="ORF">HUO14_02525</name>
</gene>
<organism evidence="1 2">
    <name type="scientific">Parasphingorhabdus flavimaris</name>
    <dbReference type="NCBI Taxonomy" id="266812"/>
    <lineage>
        <taxon>Bacteria</taxon>
        <taxon>Pseudomonadati</taxon>
        <taxon>Pseudomonadota</taxon>
        <taxon>Alphaproteobacteria</taxon>
        <taxon>Sphingomonadales</taxon>
        <taxon>Sphingomonadaceae</taxon>
        <taxon>Parasphingorhabdus</taxon>
    </lineage>
</organism>
<keyword evidence="1" id="KW-0547">Nucleotide-binding</keyword>
<dbReference type="Gene3D" id="3.30.565.10">
    <property type="entry name" value="Histidine kinase-like ATPase, C-terminal domain"/>
    <property type="match status" value="1"/>
</dbReference>
<dbReference type="SUPFAM" id="SSF55874">
    <property type="entry name" value="ATPase domain of HSP90 chaperone/DNA topoisomerase II/histidine kinase"/>
    <property type="match status" value="1"/>
</dbReference>
<sequence>MTDQLTLRYDPMTIKHLGVSLYSQLPSVLSELISNAYDADADSIYIDLIEKNSGKEIYVRDDGHGMSFDEINEKYLMVGRNRRNEGSSGITPKKKRKVIGKKGLGKLSVFGVCTEIVVKTVKNGLENQFSMDLHEIEKLKGEYHPSISSLNKKTDAKDGTELWLKKVKRKSPFNLESIVTSLSKKFTIFDELETSISLNGKDSVILTNEMKFSDLDVKYEWDFPSKEFGTDYEHWGKIRGKILTPDTPLKDTSMKGIYLVSRGKNVNEAEFYGARDNDLVHNYMTGYLCIDFIDEFPEDIISTDRHSLIWEDDHAAELKEYLQAVVRKIGTEWRKKRNAEKEKSVSEHGGKSIGKWKDDLVPYERDLASKIIDPVLDDPSIDIDKSVRLIHGVMDQFDNQSFKEYASQLADTVTATELPKIIDLMNQWKVTELREISALATARIEVITKFEELLEGDTKEMPTLHNFLKKFSWLLDPRVLEFQDEVTYSKLLKETYPEDELDEKDKRIDFLCSNVLGGILYVIEIKRSQYVIDKKSLEQAYEYGVFLKDKYASESGFSNVVCYVVGGKKSGEGVFRAKEKTYMRSGEVFVKTYRELLEQSKIFHREFIEAHSAFKAS</sequence>
<proteinExistence type="predicted"/>
<accession>A0ABX2MZD5</accession>
<evidence type="ECO:0000313" key="1">
    <source>
        <dbReference type="EMBL" id="NVD26779.1"/>
    </source>
</evidence>
<keyword evidence="1" id="KW-0067">ATP-binding</keyword>